<protein>
    <submittedName>
        <fullName evidence="2">Uncharacterized protein</fullName>
    </submittedName>
</protein>
<accession>A0A0L8GU21</accession>
<sequence length="100" mass="11426">MIIIIIIMIIIIHDIHFGYFINVHGLLNICYRLCSLNNIVTHICMCVSVCACGMCYVSALLCFFTSTSFTLYTQGKLCTSRETLRGYLEHSEQFVLYSLL</sequence>
<dbReference type="EMBL" id="KQ420428">
    <property type="protein sequence ID" value="KOF80314.1"/>
    <property type="molecule type" value="Genomic_DNA"/>
</dbReference>
<keyword evidence="1" id="KW-0812">Transmembrane</keyword>
<proteinExistence type="predicted"/>
<gene>
    <name evidence="2" type="ORF">OCBIM_22028084mg</name>
</gene>
<evidence type="ECO:0000313" key="2">
    <source>
        <dbReference type="EMBL" id="KOF80314.1"/>
    </source>
</evidence>
<reference evidence="2" key="1">
    <citation type="submission" date="2015-07" db="EMBL/GenBank/DDBJ databases">
        <title>MeaNS - Measles Nucleotide Surveillance Program.</title>
        <authorList>
            <person name="Tran T."/>
            <person name="Druce J."/>
        </authorList>
    </citation>
    <scope>NUCLEOTIDE SEQUENCE</scope>
    <source>
        <strain evidence="2">UCB-OBI-ISO-001</strain>
        <tissue evidence="2">Gonad</tissue>
    </source>
</reference>
<evidence type="ECO:0000256" key="1">
    <source>
        <dbReference type="SAM" id="Phobius"/>
    </source>
</evidence>
<name>A0A0L8GU21_OCTBM</name>
<keyword evidence="1" id="KW-0472">Membrane</keyword>
<keyword evidence="1" id="KW-1133">Transmembrane helix</keyword>
<organism evidence="2">
    <name type="scientific">Octopus bimaculoides</name>
    <name type="common">California two-spotted octopus</name>
    <dbReference type="NCBI Taxonomy" id="37653"/>
    <lineage>
        <taxon>Eukaryota</taxon>
        <taxon>Metazoa</taxon>
        <taxon>Spiralia</taxon>
        <taxon>Lophotrochozoa</taxon>
        <taxon>Mollusca</taxon>
        <taxon>Cephalopoda</taxon>
        <taxon>Coleoidea</taxon>
        <taxon>Octopodiformes</taxon>
        <taxon>Octopoda</taxon>
        <taxon>Incirrata</taxon>
        <taxon>Octopodidae</taxon>
        <taxon>Octopus</taxon>
    </lineage>
</organism>
<feature type="transmembrane region" description="Helical" evidence="1">
    <location>
        <begin position="5"/>
        <end position="27"/>
    </location>
</feature>
<feature type="transmembrane region" description="Helical" evidence="1">
    <location>
        <begin position="39"/>
        <end position="64"/>
    </location>
</feature>
<dbReference type="AlphaFoldDB" id="A0A0L8GU21"/>